<evidence type="ECO:0000256" key="8">
    <source>
        <dbReference type="ARBA" id="ARBA00023136"/>
    </source>
</evidence>
<dbReference type="Proteomes" id="UP000199118">
    <property type="component" value="Unassembled WGS sequence"/>
</dbReference>
<keyword evidence="5 10" id="KW-1003">Cell membrane</keyword>
<accession>A0A1H2VKX1</accession>
<keyword evidence="4 9" id="KW-0813">Transport</keyword>
<dbReference type="GO" id="GO:0005886">
    <property type="term" value="C:plasma membrane"/>
    <property type="evidence" value="ECO:0007669"/>
    <property type="project" value="UniProtKB-SubCell"/>
</dbReference>
<protein>
    <recommendedName>
        <fullName evidence="3 10">sn-glycerol-3-phosphate transport system permease protein UgpE</fullName>
    </recommendedName>
</protein>
<dbReference type="PANTHER" id="PTHR43744:SF8">
    <property type="entry name" value="SN-GLYCEROL-3-PHOSPHATE TRANSPORT SYSTEM PERMEASE PROTEIN UGPE"/>
    <property type="match status" value="1"/>
</dbReference>
<dbReference type="RefSeq" id="WP_092680385.1">
    <property type="nucleotide sequence ID" value="NZ_FNMZ01000002.1"/>
</dbReference>
<comment type="similarity">
    <text evidence="9">Belongs to the binding-protein-dependent transport system permease family.</text>
</comment>
<evidence type="ECO:0000256" key="6">
    <source>
        <dbReference type="ARBA" id="ARBA00022692"/>
    </source>
</evidence>
<dbReference type="Gene3D" id="1.10.3720.10">
    <property type="entry name" value="MetI-like"/>
    <property type="match status" value="1"/>
</dbReference>
<dbReference type="OrthoDB" id="9815445at2"/>
<keyword evidence="6 9" id="KW-0812">Transmembrane</keyword>
<keyword evidence="10" id="KW-0997">Cell inner membrane</keyword>
<keyword evidence="7 9" id="KW-1133">Transmembrane helix</keyword>
<evidence type="ECO:0000313" key="13">
    <source>
        <dbReference type="Proteomes" id="UP000199118"/>
    </source>
</evidence>
<feature type="transmembrane region" description="Helical" evidence="9">
    <location>
        <begin position="30"/>
        <end position="52"/>
    </location>
</feature>
<sequence>MTALADPLAPAPAAPAAARPVNRARRRAQILHHIVLIFGVLLMCGPMVVTFMSSTWDPVVIHSEGLQLGYGGKFLETYETVLLKGGGFTGEITGTLMLWNSVLLGLGFAIGKIVISMLAAYAIVYFRFPFASLAFWVIFATLLLPLEVRILPSYEVVQRLGMLNSWSGLILPLIASATATFFFRQFFRSIPDELLEAARIDGAGPFRFFVDILAPLSKTMMAAIFIIMFVVGWNQYLWPALMTTDESMFTIVRGIRQILQVWIGANIPDYNQALALAILAMAPPALVVLVFQRMFIKGLVETEK</sequence>
<evidence type="ECO:0000256" key="4">
    <source>
        <dbReference type="ARBA" id="ARBA00022448"/>
    </source>
</evidence>
<evidence type="ECO:0000256" key="7">
    <source>
        <dbReference type="ARBA" id="ARBA00022989"/>
    </source>
</evidence>
<feature type="transmembrane region" description="Helical" evidence="9">
    <location>
        <begin position="128"/>
        <end position="146"/>
    </location>
</feature>
<feature type="transmembrane region" description="Helical" evidence="9">
    <location>
        <begin position="166"/>
        <end position="187"/>
    </location>
</feature>
<dbReference type="PANTHER" id="PTHR43744">
    <property type="entry name" value="ABC TRANSPORTER PERMEASE PROTEIN MG189-RELATED-RELATED"/>
    <property type="match status" value="1"/>
</dbReference>
<keyword evidence="8 9" id="KW-0472">Membrane</keyword>
<evidence type="ECO:0000256" key="2">
    <source>
        <dbReference type="ARBA" id="ARBA00011557"/>
    </source>
</evidence>
<evidence type="ECO:0000256" key="9">
    <source>
        <dbReference type="RuleBase" id="RU363032"/>
    </source>
</evidence>
<evidence type="ECO:0000256" key="5">
    <source>
        <dbReference type="ARBA" id="ARBA00022475"/>
    </source>
</evidence>
<reference evidence="12 13" key="1">
    <citation type="submission" date="2016-10" db="EMBL/GenBank/DDBJ databases">
        <authorList>
            <person name="de Groot N.N."/>
        </authorList>
    </citation>
    <scope>NUCLEOTIDE SEQUENCE [LARGE SCALE GENOMIC DNA]</scope>
    <source>
        <strain evidence="12 13">DSM 17890</strain>
    </source>
</reference>
<evidence type="ECO:0000259" key="11">
    <source>
        <dbReference type="PROSITE" id="PS50928"/>
    </source>
</evidence>
<feature type="transmembrane region" description="Helical" evidence="9">
    <location>
        <begin position="208"/>
        <end position="233"/>
    </location>
</feature>
<dbReference type="STRING" id="356660.SAMN05444336_102102"/>
<feature type="transmembrane region" description="Helical" evidence="9">
    <location>
        <begin position="98"/>
        <end position="121"/>
    </location>
</feature>
<dbReference type="GO" id="GO:0055085">
    <property type="term" value="P:transmembrane transport"/>
    <property type="evidence" value="ECO:0007669"/>
    <property type="project" value="InterPro"/>
</dbReference>
<evidence type="ECO:0000313" key="12">
    <source>
        <dbReference type="EMBL" id="SDW68898.1"/>
    </source>
</evidence>
<feature type="domain" description="ABC transmembrane type-1" evidence="11">
    <location>
        <begin position="98"/>
        <end position="291"/>
    </location>
</feature>
<name>A0A1H2VKX1_9RHOB</name>
<evidence type="ECO:0000256" key="10">
    <source>
        <dbReference type="RuleBase" id="RU363056"/>
    </source>
</evidence>
<gene>
    <name evidence="10" type="primary">ugpE</name>
    <name evidence="12" type="ORF">SAMN05444336_102102</name>
</gene>
<dbReference type="InterPro" id="IPR035906">
    <property type="entry name" value="MetI-like_sf"/>
</dbReference>
<proteinExistence type="inferred from homology"/>
<dbReference type="SUPFAM" id="SSF161098">
    <property type="entry name" value="MetI-like"/>
    <property type="match status" value="1"/>
</dbReference>
<dbReference type="NCBIfam" id="NF008210">
    <property type="entry name" value="PRK10973.1"/>
    <property type="match status" value="1"/>
</dbReference>
<evidence type="ECO:0000256" key="3">
    <source>
        <dbReference type="ARBA" id="ARBA00020515"/>
    </source>
</evidence>
<feature type="transmembrane region" description="Helical" evidence="9">
    <location>
        <begin position="273"/>
        <end position="291"/>
    </location>
</feature>
<dbReference type="EMBL" id="FNMZ01000002">
    <property type="protein sequence ID" value="SDW68898.1"/>
    <property type="molecule type" value="Genomic_DNA"/>
</dbReference>
<organism evidence="12 13">
    <name type="scientific">Albimonas donghaensis</name>
    <dbReference type="NCBI Taxonomy" id="356660"/>
    <lineage>
        <taxon>Bacteria</taxon>
        <taxon>Pseudomonadati</taxon>
        <taxon>Pseudomonadota</taxon>
        <taxon>Alphaproteobacteria</taxon>
        <taxon>Rhodobacterales</taxon>
        <taxon>Paracoccaceae</taxon>
        <taxon>Albimonas</taxon>
    </lineage>
</organism>
<keyword evidence="13" id="KW-1185">Reference proteome</keyword>
<comment type="function">
    <text evidence="10">Part of the ABC transporter complex UgpBAEC involved in sn-glycerol-3-phosphate (G3P) import. Probably responsible for the translocation of the substrate across the membrane.</text>
</comment>
<evidence type="ECO:0000256" key="1">
    <source>
        <dbReference type="ARBA" id="ARBA00004651"/>
    </source>
</evidence>
<dbReference type="PROSITE" id="PS50928">
    <property type="entry name" value="ABC_TM1"/>
    <property type="match status" value="1"/>
</dbReference>
<comment type="subcellular location">
    <subcellularLocation>
        <location evidence="10">Cell inner membrane</location>
        <topology evidence="10">Multi-pass membrane protein</topology>
    </subcellularLocation>
    <subcellularLocation>
        <location evidence="1 9">Cell membrane</location>
        <topology evidence="1 9">Multi-pass membrane protein</topology>
    </subcellularLocation>
</comment>
<dbReference type="AlphaFoldDB" id="A0A1H2VKX1"/>
<comment type="subunit">
    <text evidence="2 10">The complex is composed of two ATP-binding proteins (UgpC), two transmembrane proteins (UgpA and UgpE) and a solute-binding protein (UgpB).</text>
</comment>
<dbReference type="Pfam" id="PF00528">
    <property type="entry name" value="BPD_transp_1"/>
    <property type="match status" value="1"/>
</dbReference>
<dbReference type="CDD" id="cd06261">
    <property type="entry name" value="TM_PBP2"/>
    <property type="match status" value="1"/>
</dbReference>
<dbReference type="InterPro" id="IPR000515">
    <property type="entry name" value="MetI-like"/>
</dbReference>